<organism evidence="2 3">
    <name type="scientific">Bonamia ostreae</name>
    <dbReference type="NCBI Taxonomy" id="126728"/>
    <lineage>
        <taxon>Eukaryota</taxon>
        <taxon>Sar</taxon>
        <taxon>Rhizaria</taxon>
        <taxon>Endomyxa</taxon>
        <taxon>Ascetosporea</taxon>
        <taxon>Haplosporida</taxon>
        <taxon>Bonamia</taxon>
    </lineage>
</organism>
<gene>
    <name evidence="2" type="ORF">MHBO_000293</name>
</gene>
<feature type="region of interest" description="Disordered" evidence="1">
    <location>
        <begin position="17"/>
        <end position="48"/>
    </location>
</feature>
<name>A0ABV2AF35_9EUKA</name>
<protein>
    <submittedName>
        <fullName evidence="2">Uncharacterized protein</fullName>
    </submittedName>
</protein>
<reference evidence="2 3" key="1">
    <citation type="journal article" date="2024" name="BMC Biol.">
        <title>Comparative genomics of Ascetosporea gives new insight into the evolutionary basis for animal parasitism in Rhizaria.</title>
        <authorList>
            <person name="Hiltunen Thoren M."/>
            <person name="Onut-Brannstrom I."/>
            <person name="Alfjorden A."/>
            <person name="Peckova H."/>
            <person name="Swords F."/>
            <person name="Hooper C."/>
            <person name="Holzer A.S."/>
            <person name="Bass D."/>
            <person name="Burki F."/>
        </authorList>
    </citation>
    <scope>NUCLEOTIDE SEQUENCE [LARGE SCALE GENOMIC DNA]</scope>
    <source>
        <strain evidence="2">20-A016</strain>
    </source>
</reference>
<feature type="compositionally biased region" description="Low complexity" evidence="1">
    <location>
        <begin position="27"/>
        <end position="48"/>
    </location>
</feature>
<sequence length="213" mass="24747">MLKCVFPFIRNKRKSILQNSKSKKSKSVSIENSSENDSVEKTNQQTETNKLKNKNLNGFKCALDNKKDHHNKDDYNRKDECPLGHPAIVIKAEEGIYRCKNCQKFSEDSEDFLYCEECKFYRCRRCSSAIRNMENRSSYSVKSVKPGERLLVEVESEKSCSLHKSSLWASKSGNYKVSRKKGLFGKMLKQIKGKISKKVFTNFRDNLNVEERF</sequence>
<evidence type="ECO:0000256" key="1">
    <source>
        <dbReference type="SAM" id="MobiDB-lite"/>
    </source>
</evidence>
<dbReference type="Proteomes" id="UP001439008">
    <property type="component" value="Unassembled WGS sequence"/>
</dbReference>
<accession>A0ABV2AF35</accession>
<comment type="caution">
    <text evidence="2">The sequence shown here is derived from an EMBL/GenBank/DDBJ whole genome shotgun (WGS) entry which is preliminary data.</text>
</comment>
<feature type="compositionally biased region" description="Basic residues" evidence="1">
    <location>
        <begin position="17"/>
        <end position="26"/>
    </location>
</feature>
<keyword evidence="3" id="KW-1185">Reference proteome</keyword>
<evidence type="ECO:0000313" key="2">
    <source>
        <dbReference type="EMBL" id="MES1918306.1"/>
    </source>
</evidence>
<dbReference type="EMBL" id="JBDODL010000039">
    <property type="protein sequence ID" value="MES1918306.1"/>
    <property type="molecule type" value="Genomic_DNA"/>
</dbReference>
<evidence type="ECO:0000313" key="3">
    <source>
        <dbReference type="Proteomes" id="UP001439008"/>
    </source>
</evidence>
<proteinExistence type="predicted"/>